<accession>A0A2R6RA33</accession>
<dbReference type="InterPro" id="IPR004864">
    <property type="entry name" value="LEA_2"/>
</dbReference>
<sequence>MSTAKQPHLNGAYYGPSIPPPESYHRPGRSSDCDCCGCLCGCLFNLIFKILFSLLLTVGLAAFLFWLILRPNRVRFHVTDAQLTQFDLNTTNNLLRYDLALNLTIRNPNKHIGIYYDRLEARAFYEGQRFAAAPLTRFYQRKKNTTVLSIPFKGENVVVLNGDKRLSAYESDKSSGTYDIDMKLYLRVRFKLRGVKTPRFKPKIECDLKVPLDSNGKASGSFETKKCGLDW</sequence>
<feature type="transmembrane region" description="Helical" evidence="5">
    <location>
        <begin position="50"/>
        <end position="69"/>
    </location>
</feature>
<dbReference type="PANTHER" id="PTHR31415">
    <property type="entry name" value="OS05G0367900 PROTEIN"/>
    <property type="match status" value="1"/>
</dbReference>
<dbReference type="GO" id="GO:0098542">
    <property type="term" value="P:defense response to other organism"/>
    <property type="evidence" value="ECO:0007669"/>
    <property type="project" value="InterPro"/>
</dbReference>
<evidence type="ECO:0000256" key="5">
    <source>
        <dbReference type="SAM" id="Phobius"/>
    </source>
</evidence>
<dbReference type="STRING" id="1590841.A0A2R6RA33"/>
<keyword evidence="3 5" id="KW-1133">Transmembrane helix</keyword>
<dbReference type="Proteomes" id="UP000241394">
    <property type="component" value="Chromosome LG8"/>
</dbReference>
<evidence type="ECO:0000256" key="4">
    <source>
        <dbReference type="ARBA" id="ARBA00023136"/>
    </source>
</evidence>
<evidence type="ECO:0000256" key="1">
    <source>
        <dbReference type="ARBA" id="ARBA00004167"/>
    </source>
</evidence>
<dbReference type="InParanoid" id="A0A2R6RA33"/>
<evidence type="ECO:0000256" key="2">
    <source>
        <dbReference type="ARBA" id="ARBA00022692"/>
    </source>
</evidence>
<dbReference type="AlphaFoldDB" id="A0A2R6RA33"/>
<dbReference type="GO" id="GO:0009506">
    <property type="term" value="C:plasmodesma"/>
    <property type="evidence" value="ECO:0007669"/>
    <property type="project" value="TreeGrafter"/>
</dbReference>
<dbReference type="OMA" id="HEVKFHA"/>
<keyword evidence="8" id="KW-1185">Reference proteome</keyword>
<reference evidence="8" key="2">
    <citation type="journal article" date="2018" name="BMC Genomics">
        <title>A manually annotated Actinidia chinensis var. chinensis (kiwifruit) genome highlights the challenges associated with draft genomes and gene prediction in plants.</title>
        <authorList>
            <person name="Pilkington S.M."/>
            <person name="Crowhurst R."/>
            <person name="Hilario E."/>
            <person name="Nardozza S."/>
            <person name="Fraser L."/>
            <person name="Peng Y."/>
            <person name="Gunaseelan K."/>
            <person name="Simpson R."/>
            <person name="Tahir J."/>
            <person name="Deroles S.C."/>
            <person name="Templeton K."/>
            <person name="Luo Z."/>
            <person name="Davy M."/>
            <person name="Cheng C."/>
            <person name="McNeilage M."/>
            <person name="Scaglione D."/>
            <person name="Liu Y."/>
            <person name="Zhang Q."/>
            <person name="Datson P."/>
            <person name="De Silva N."/>
            <person name="Gardiner S.E."/>
            <person name="Bassett H."/>
            <person name="Chagne D."/>
            <person name="McCallum J."/>
            <person name="Dzierzon H."/>
            <person name="Deng C."/>
            <person name="Wang Y.Y."/>
            <person name="Barron L."/>
            <person name="Manako K."/>
            <person name="Bowen J."/>
            <person name="Foster T.M."/>
            <person name="Erridge Z.A."/>
            <person name="Tiffin H."/>
            <person name="Waite C.N."/>
            <person name="Davies K.M."/>
            <person name="Grierson E.P."/>
            <person name="Laing W.A."/>
            <person name="Kirk R."/>
            <person name="Chen X."/>
            <person name="Wood M."/>
            <person name="Montefiori M."/>
            <person name="Brummell D.A."/>
            <person name="Schwinn K.E."/>
            <person name="Catanach A."/>
            <person name="Fullerton C."/>
            <person name="Li D."/>
            <person name="Meiyalaghan S."/>
            <person name="Nieuwenhuizen N."/>
            <person name="Read N."/>
            <person name="Prakash R."/>
            <person name="Hunter D."/>
            <person name="Zhang H."/>
            <person name="McKenzie M."/>
            <person name="Knabel M."/>
            <person name="Harris A."/>
            <person name="Allan A.C."/>
            <person name="Gleave A."/>
            <person name="Chen A."/>
            <person name="Janssen B.J."/>
            <person name="Plunkett B."/>
            <person name="Ampomah-Dwamena C."/>
            <person name="Voogd C."/>
            <person name="Leif D."/>
            <person name="Lafferty D."/>
            <person name="Souleyre E.J.F."/>
            <person name="Varkonyi-Gasic E."/>
            <person name="Gambi F."/>
            <person name="Hanley J."/>
            <person name="Yao J.L."/>
            <person name="Cheung J."/>
            <person name="David K.M."/>
            <person name="Warren B."/>
            <person name="Marsh K."/>
            <person name="Snowden K.C."/>
            <person name="Lin-Wang K."/>
            <person name="Brian L."/>
            <person name="Martinez-Sanchez M."/>
            <person name="Wang M."/>
            <person name="Ileperuma N."/>
            <person name="Macnee N."/>
            <person name="Campin R."/>
            <person name="McAtee P."/>
            <person name="Drummond R.S.M."/>
            <person name="Espley R.V."/>
            <person name="Ireland H.S."/>
            <person name="Wu R."/>
            <person name="Atkinson R.G."/>
            <person name="Karunairetnam S."/>
            <person name="Bulley S."/>
            <person name="Chunkath S."/>
            <person name="Hanley Z."/>
            <person name="Storey R."/>
            <person name="Thrimawithana A.H."/>
            <person name="Thomson S."/>
            <person name="David C."/>
            <person name="Testolin R."/>
            <person name="Huang H."/>
            <person name="Hellens R.P."/>
            <person name="Schaffer R.J."/>
        </authorList>
    </citation>
    <scope>NUCLEOTIDE SEQUENCE [LARGE SCALE GENOMIC DNA]</scope>
    <source>
        <strain evidence="8">cv. Red5</strain>
    </source>
</reference>
<dbReference type="Gene3D" id="2.60.40.1820">
    <property type="match status" value="1"/>
</dbReference>
<evidence type="ECO:0000259" key="6">
    <source>
        <dbReference type="Pfam" id="PF03168"/>
    </source>
</evidence>
<organism evidence="7 8">
    <name type="scientific">Actinidia chinensis var. chinensis</name>
    <name type="common">Chinese soft-hair kiwi</name>
    <dbReference type="NCBI Taxonomy" id="1590841"/>
    <lineage>
        <taxon>Eukaryota</taxon>
        <taxon>Viridiplantae</taxon>
        <taxon>Streptophyta</taxon>
        <taxon>Embryophyta</taxon>
        <taxon>Tracheophyta</taxon>
        <taxon>Spermatophyta</taxon>
        <taxon>Magnoliopsida</taxon>
        <taxon>eudicotyledons</taxon>
        <taxon>Gunneridae</taxon>
        <taxon>Pentapetalae</taxon>
        <taxon>asterids</taxon>
        <taxon>Ericales</taxon>
        <taxon>Actinidiaceae</taxon>
        <taxon>Actinidia</taxon>
    </lineage>
</organism>
<keyword evidence="2 5" id="KW-0812">Transmembrane</keyword>
<dbReference type="PANTHER" id="PTHR31415:SF4">
    <property type="entry name" value="NDR1_HIN1-LIKE PROTEIN 3"/>
    <property type="match status" value="1"/>
</dbReference>
<dbReference type="EMBL" id="NKQK01000008">
    <property type="protein sequence ID" value="PSS24405.1"/>
    <property type="molecule type" value="Genomic_DNA"/>
</dbReference>
<keyword evidence="4 5" id="KW-0472">Membrane</keyword>
<gene>
    <name evidence="7" type="ORF">CEY00_Acc16959</name>
</gene>
<feature type="domain" description="Late embryogenesis abundant protein LEA-2 subgroup" evidence="6">
    <location>
        <begin position="103"/>
        <end position="203"/>
    </location>
</feature>
<protein>
    <recommendedName>
        <fullName evidence="6">Late embryogenesis abundant protein LEA-2 subgroup domain-containing protein</fullName>
    </recommendedName>
</protein>
<name>A0A2R6RA33_ACTCC</name>
<comment type="subcellular location">
    <subcellularLocation>
        <location evidence="1">Membrane</location>
        <topology evidence="1">Single-pass membrane protein</topology>
    </subcellularLocation>
</comment>
<evidence type="ECO:0000313" key="7">
    <source>
        <dbReference type="EMBL" id="PSS24405.1"/>
    </source>
</evidence>
<evidence type="ECO:0000313" key="8">
    <source>
        <dbReference type="Proteomes" id="UP000241394"/>
    </source>
</evidence>
<dbReference type="InterPro" id="IPR044839">
    <property type="entry name" value="NDR1-like"/>
</dbReference>
<dbReference type="Pfam" id="PF03168">
    <property type="entry name" value="LEA_2"/>
    <property type="match status" value="1"/>
</dbReference>
<dbReference type="Gramene" id="PSS24405">
    <property type="protein sequence ID" value="PSS24405"/>
    <property type="gene ID" value="CEY00_Acc16959"/>
</dbReference>
<dbReference type="FunCoup" id="A0A2R6RA33">
    <property type="interactions" value="98"/>
</dbReference>
<dbReference type="GO" id="GO:0005886">
    <property type="term" value="C:plasma membrane"/>
    <property type="evidence" value="ECO:0007669"/>
    <property type="project" value="TreeGrafter"/>
</dbReference>
<comment type="caution">
    <text evidence="7">The sequence shown here is derived from an EMBL/GenBank/DDBJ whole genome shotgun (WGS) entry which is preliminary data.</text>
</comment>
<dbReference type="OrthoDB" id="1889094at2759"/>
<reference evidence="7 8" key="1">
    <citation type="submission" date="2017-07" db="EMBL/GenBank/DDBJ databases">
        <title>An improved, manually edited Actinidia chinensis var. chinensis (kiwifruit) genome highlights the challenges associated with draft genomes and gene prediction in plants.</title>
        <authorList>
            <person name="Pilkington S."/>
            <person name="Crowhurst R."/>
            <person name="Hilario E."/>
            <person name="Nardozza S."/>
            <person name="Fraser L."/>
            <person name="Peng Y."/>
            <person name="Gunaseelan K."/>
            <person name="Simpson R."/>
            <person name="Tahir J."/>
            <person name="Deroles S."/>
            <person name="Templeton K."/>
            <person name="Luo Z."/>
            <person name="Davy M."/>
            <person name="Cheng C."/>
            <person name="Mcneilage M."/>
            <person name="Scaglione D."/>
            <person name="Liu Y."/>
            <person name="Zhang Q."/>
            <person name="Datson P."/>
            <person name="De Silva N."/>
            <person name="Gardiner S."/>
            <person name="Bassett H."/>
            <person name="Chagne D."/>
            <person name="Mccallum J."/>
            <person name="Dzierzon H."/>
            <person name="Deng C."/>
            <person name="Wang Y.-Y."/>
            <person name="Barron N."/>
            <person name="Manako K."/>
            <person name="Bowen J."/>
            <person name="Foster T."/>
            <person name="Erridge Z."/>
            <person name="Tiffin H."/>
            <person name="Waite C."/>
            <person name="Davies K."/>
            <person name="Grierson E."/>
            <person name="Laing W."/>
            <person name="Kirk R."/>
            <person name="Chen X."/>
            <person name="Wood M."/>
            <person name="Montefiori M."/>
            <person name="Brummell D."/>
            <person name="Schwinn K."/>
            <person name="Catanach A."/>
            <person name="Fullerton C."/>
            <person name="Li D."/>
            <person name="Meiyalaghan S."/>
            <person name="Nieuwenhuizen N."/>
            <person name="Read N."/>
            <person name="Prakash R."/>
            <person name="Hunter D."/>
            <person name="Zhang H."/>
            <person name="Mckenzie M."/>
            <person name="Knabel M."/>
            <person name="Harris A."/>
            <person name="Allan A."/>
            <person name="Chen A."/>
            <person name="Janssen B."/>
            <person name="Plunkett B."/>
            <person name="Dwamena C."/>
            <person name="Voogd C."/>
            <person name="Leif D."/>
            <person name="Lafferty D."/>
            <person name="Souleyre E."/>
            <person name="Varkonyi-Gasic E."/>
            <person name="Gambi F."/>
            <person name="Hanley J."/>
            <person name="Yao J.-L."/>
            <person name="Cheung J."/>
            <person name="David K."/>
            <person name="Warren B."/>
            <person name="Marsh K."/>
            <person name="Snowden K."/>
            <person name="Lin-Wang K."/>
            <person name="Brian L."/>
            <person name="Martinez-Sanchez M."/>
            <person name="Wang M."/>
            <person name="Ileperuma N."/>
            <person name="Macnee N."/>
            <person name="Campin R."/>
            <person name="Mcatee P."/>
            <person name="Drummond R."/>
            <person name="Espley R."/>
            <person name="Ireland H."/>
            <person name="Wu R."/>
            <person name="Atkinson R."/>
            <person name="Karunairetnam S."/>
            <person name="Bulley S."/>
            <person name="Chunkath S."/>
            <person name="Hanley Z."/>
            <person name="Storey R."/>
            <person name="Thrimawithana A."/>
            <person name="Thomson S."/>
            <person name="David C."/>
            <person name="Testolin R."/>
        </authorList>
    </citation>
    <scope>NUCLEOTIDE SEQUENCE [LARGE SCALE GENOMIC DNA]</scope>
    <source>
        <strain evidence="8">cv. Red5</strain>
        <tissue evidence="7">Young leaf</tissue>
    </source>
</reference>
<evidence type="ECO:0000256" key="3">
    <source>
        <dbReference type="ARBA" id="ARBA00022989"/>
    </source>
</evidence>
<proteinExistence type="predicted"/>